<evidence type="ECO:0000313" key="1">
    <source>
        <dbReference type="EMBL" id="KAF5929530.1"/>
    </source>
</evidence>
<name>A0A7J7FN65_DICBM</name>
<dbReference type="EMBL" id="JACDTQ010000092">
    <property type="protein sequence ID" value="KAF5929530.1"/>
    <property type="molecule type" value="Genomic_DNA"/>
</dbReference>
<keyword evidence="2" id="KW-1185">Reference proteome</keyword>
<evidence type="ECO:0000313" key="2">
    <source>
        <dbReference type="Proteomes" id="UP000551758"/>
    </source>
</evidence>
<protein>
    <submittedName>
        <fullName evidence="1">Uncharacterized protein</fullName>
    </submittedName>
</protein>
<gene>
    <name evidence="1" type="ORF">HPG69_007285</name>
</gene>
<organism evidence="1 2">
    <name type="scientific">Diceros bicornis minor</name>
    <name type="common">South-central black rhinoceros</name>
    <dbReference type="NCBI Taxonomy" id="77932"/>
    <lineage>
        <taxon>Eukaryota</taxon>
        <taxon>Metazoa</taxon>
        <taxon>Chordata</taxon>
        <taxon>Craniata</taxon>
        <taxon>Vertebrata</taxon>
        <taxon>Euteleostomi</taxon>
        <taxon>Mammalia</taxon>
        <taxon>Eutheria</taxon>
        <taxon>Laurasiatheria</taxon>
        <taxon>Perissodactyla</taxon>
        <taxon>Rhinocerotidae</taxon>
        <taxon>Diceros</taxon>
    </lineage>
</organism>
<dbReference type="Proteomes" id="UP000551758">
    <property type="component" value="Unassembled WGS sequence"/>
</dbReference>
<dbReference type="AlphaFoldDB" id="A0A7J7FN65"/>
<sequence>MLSFFTNEFNKSTRSFAIPRPVWARLSLTSSEALVSSGYRGEREANYSSPFRLLLLQTPGPHHWRAGDLFWALSILETPEPQLHLEAPEKEGKKKLNVAPDGLQKLDFQNSRRIRDLKLDEALNFTLQFALQENL</sequence>
<comment type="caution">
    <text evidence="1">The sequence shown here is derived from an EMBL/GenBank/DDBJ whole genome shotgun (WGS) entry which is preliminary data.</text>
</comment>
<accession>A0A7J7FN65</accession>
<reference evidence="1 2" key="1">
    <citation type="journal article" date="2020" name="Mol. Biol. Evol.">
        <title>Interspecific Gene Flow and the Evolution of Specialization in Black and White Rhinoceros.</title>
        <authorList>
            <person name="Moodley Y."/>
            <person name="Westbury M.V."/>
            <person name="Russo I.M."/>
            <person name="Gopalakrishnan S."/>
            <person name="Rakotoarivelo A."/>
            <person name="Olsen R.A."/>
            <person name="Prost S."/>
            <person name="Tunstall T."/>
            <person name="Ryder O.A."/>
            <person name="Dalen L."/>
            <person name="Bruford M.W."/>
        </authorList>
    </citation>
    <scope>NUCLEOTIDE SEQUENCE [LARGE SCALE GENOMIC DNA]</scope>
    <source>
        <strain evidence="1">SBR-YM</strain>
        <tissue evidence="1">Skin</tissue>
    </source>
</reference>
<proteinExistence type="predicted"/>